<sequence>MYVLVGLMMAAAAPTMANADLLAAAERFAGRALLVDDRLQLPACAAPGFAWAGPLVEARCAAPAWRVFLPPQGESAAPGMVYAPAAPGTVYSPAAPGMVYAPASRGVDGAPRYRRGERVVVTLAGAGFDVRLEAIAEGDEHDGRLWVRPLGGNGRRLRVRVDEDGRTAIDGLNGLVSGR</sequence>
<evidence type="ECO:0008006" key="4">
    <source>
        <dbReference type="Google" id="ProtNLM"/>
    </source>
</evidence>
<feature type="signal peptide" evidence="1">
    <location>
        <begin position="1"/>
        <end position="19"/>
    </location>
</feature>
<proteinExistence type="predicted"/>
<dbReference type="EMBL" id="JACIIV010000005">
    <property type="protein sequence ID" value="MBB6226699.1"/>
    <property type="molecule type" value="Genomic_DNA"/>
</dbReference>
<evidence type="ECO:0000256" key="1">
    <source>
        <dbReference type="SAM" id="SignalP"/>
    </source>
</evidence>
<keyword evidence="3" id="KW-1185">Reference proteome</keyword>
<dbReference type="Proteomes" id="UP000538147">
    <property type="component" value="Unassembled WGS sequence"/>
</dbReference>
<evidence type="ECO:0000313" key="2">
    <source>
        <dbReference type="EMBL" id="MBB6226699.1"/>
    </source>
</evidence>
<name>A0A841L1J7_9SPHN</name>
<gene>
    <name evidence="2" type="ORF">FHS79_000857</name>
</gene>
<evidence type="ECO:0000313" key="3">
    <source>
        <dbReference type="Proteomes" id="UP000538147"/>
    </source>
</evidence>
<keyword evidence="1" id="KW-0732">Signal</keyword>
<feature type="chain" id="PRO_5032528139" description="Flagella basal body P-ring formation protein FlgA C-terminal domain-containing protein" evidence="1">
    <location>
        <begin position="20"/>
        <end position="179"/>
    </location>
</feature>
<dbReference type="AlphaFoldDB" id="A0A841L1J7"/>
<accession>A0A841L1J7</accession>
<reference evidence="2 3" key="1">
    <citation type="submission" date="2020-08" db="EMBL/GenBank/DDBJ databases">
        <title>Genomic Encyclopedia of Type Strains, Phase IV (KMG-IV): sequencing the most valuable type-strain genomes for metagenomic binning, comparative biology and taxonomic classification.</title>
        <authorList>
            <person name="Goeker M."/>
        </authorList>
    </citation>
    <scope>NUCLEOTIDE SEQUENCE [LARGE SCALE GENOMIC DNA]</scope>
    <source>
        <strain evidence="2 3">DSM 102189</strain>
    </source>
</reference>
<dbReference type="RefSeq" id="WP_184195901.1">
    <property type="nucleotide sequence ID" value="NZ_JACIIV010000005.1"/>
</dbReference>
<comment type="caution">
    <text evidence="2">The sequence shown here is derived from an EMBL/GenBank/DDBJ whole genome shotgun (WGS) entry which is preliminary data.</text>
</comment>
<organism evidence="2 3">
    <name type="scientific">Polymorphobacter multimanifer</name>
    <dbReference type="NCBI Taxonomy" id="1070431"/>
    <lineage>
        <taxon>Bacteria</taxon>
        <taxon>Pseudomonadati</taxon>
        <taxon>Pseudomonadota</taxon>
        <taxon>Alphaproteobacteria</taxon>
        <taxon>Sphingomonadales</taxon>
        <taxon>Sphingosinicellaceae</taxon>
        <taxon>Polymorphobacter</taxon>
    </lineage>
</organism>
<protein>
    <recommendedName>
        <fullName evidence="4">Flagella basal body P-ring formation protein FlgA C-terminal domain-containing protein</fullName>
    </recommendedName>
</protein>